<dbReference type="Proteomes" id="UP001597263">
    <property type="component" value="Unassembled WGS sequence"/>
</dbReference>
<organism evidence="3 4">
    <name type="scientific">Pseudochrobactrum kiredjianiae</name>
    <dbReference type="NCBI Taxonomy" id="386305"/>
    <lineage>
        <taxon>Bacteria</taxon>
        <taxon>Pseudomonadati</taxon>
        <taxon>Pseudomonadota</taxon>
        <taxon>Alphaproteobacteria</taxon>
        <taxon>Hyphomicrobiales</taxon>
        <taxon>Brucellaceae</taxon>
        <taxon>Pseudochrobactrum</taxon>
    </lineage>
</organism>
<evidence type="ECO:0000259" key="2">
    <source>
        <dbReference type="Pfam" id="PF13579"/>
    </source>
</evidence>
<dbReference type="EMBL" id="JBHTMA010000004">
    <property type="protein sequence ID" value="MFD1225844.1"/>
    <property type="molecule type" value="Genomic_DNA"/>
</dbReference>
<dbReference type="InterPro" id="IPR050194">
    <property type="entry name" value="Glycosyltransferase_grp1"/>
</dbReference>
<dbReference type="Gene3D" id="3.40.50.2000">
    <property type="entry name" value="Glycogen Phosphorylase B"/>
    <property type="match status" value="2"/>
</dbReference>
<feature type="domain" description="Glycosyl transferase family 1" evidence="1">
    <location>
        <begin position="184"/>
        <end position="345"/>
    </location>
</feature>
<evidence type="ECO:0000313" key="4">
    <source>
        <dbReference type="Proteomes" id="UP001597263"/>
    </source>
</evidence>
<dbReference type="EC" id="2.4.-.-" evidence="3"/>
<dbReference type="RefSeq" id="WP_289388287.1">
    <property type="nucleotide sequence ID" value="NZ_JAUCBM010000010.1"/>
</dbReference>
<dbReference type="SUPFAM" id="SSF53756">
    <property type="entry name" value="UDP-Glycosyltransferase/glycogen phosphorylase"/>
    <property type="match status" value="1"/>
</dbReference>
<gene>
    <name evidence="3" type="ORF">ACFQ35_01385</name>
</gene>
<evidence type="ECO:0000313" key="3">
    <source>
        <dbReference type="EMBL" id="MFD1225844.1"/>
    </source>
</evidence>
<reference evidence="4" key="1">
    <citation type="journal article" date="2019" name="Int. J. Syst. Evol. Microbiol.">
        <title>The Global Catalogue of Microorganisms (GCM) 10K type strain sequencing project: providing services to taxonomists for standard genome sequencing and annotation.</title>
        <authorList>
            <consortium name="The Broad Institute Genomics Platform"/>
            <consortium name="The Broad Institute Genome Sequencing Center for Infectious Disease"/>
            <person name="Wu L."/>
            <person name="Ma J."/>
        </authorList>
    </citation>
    <scope>NUCLEOTIDE SEQUENCE [LARGE SCALE GENOMIC DNA]</scope>
    <source>
        <strain evidence="4">CCUG 49584</strain>
    </source>
</reference>
<dbReference type="Pfam" id="PF13579">
    <property type="entry name" value="Glyco_trans_4_4"/>
    <property type="match status" value="1"/>
</dbReference>
<protein>
    <submittedName>
        <fullName evidence="3">Glycosyltransferase</fullName>
        <ecNumber evidence="3">2.4.-.-</ecNumber>
    </submittedName>
</protein>
<evidence type="ECO:0000259" key="1">
    <source>
        <dbReference type="Pfam" id="PF00534"/>
    </source>
</evidence>
<dbReference type="Pfam" id="PF00534">
    <property type="entry name" value="Glycos_transf_1"/>
    <property type="match status" value="1"/>
</dbReference>
<sequence length="381" mass="42861">MMRIIHVVPYIGEEASGPAYTTTALNNMTNELGMASQLAVTTDNYKELGSSDYTLRTFQRHKFLRRLGHSPEMIRWLSTEVASGTVDVIHNHSIWMMPNVYTGWVTRGRNIPLIVSPRGTFSKWAMNRSRVVKFLFWHALQKRSLAHTALFHATAENEYEDIRRMGYRQPVAIIPNGIDMPQAKAPSDKSKKTLLFLGRIHPVKGLDVLLSAWAELQTAFPEWHLRIVGPGNVGYVAEMQALANSIAAERVVFTGPLYGEEKTQAYQSADLFVLPTHSENFGIAIAEALAAGCPVVTTKGAPWSGLPIQRAGWWIDIGVDPLKRALHEAMSKYPSELTEMGARGRAWMERDFAWKQIAAQMIESYRWVREGGTPPTWIRND</sequence>
<keyword evidence="3" id="KW-0328">Glycosyltransferase</keyword>
<feature type="domain" description="Glycosyltransferase subfamily 4-like N-terminal" evidence="2">
    <location>
        <begin position="53"/>
        <end position="177"/>
    </location>
</feature>
<dbReference type="PANTHER" id="PTHR45947">
    <property type="entry name" value="SULFOQUINOVOSYL TRANSFERASE SQD2"/>
    <property type="match status" value="1"/>
</dbReference>
<keyword evidence="3" id="KW-0808">Transferase</keyword>
<accession>A0ABW3V1T0</accession>
<dbReference type="PANTHER" id="PTHR45947:SF3">
    <property type="entry name" value="SULFOQUINOVOSYL TRANSFERASE SQD2"/>
    <property type="match status" value="1"/>
</dbReference>
<dbReference type="InterPro" id="IPR028098">
    <property type="entry name" value="Glyco_trans_4-like_N"/>
</dbReference>
<proteinExistence type="predicted"/>
<keyword evidence="4" id="KW-1185">Reference proteome</keyword>
<name>A0ABW3V1T0_9HYPH</name>
<dbReference type="InterPro" id="IPR001296">
    <property type="entry name" value="Glyco_trans_1"/>
</dbReference>
<comment type="caution">
    <text evidence="3">The sequence shown here is derived from an EMBL/GenBank/DDBJ whole genome shotgun (WGS) entry which is preliminary data.</text>
</comment>
<dbReference type="GO" id="GO:0016757">
    <property type="term" value="F:glycosyltransferase activity"/>
    <property type="evidence" value="ECO:0007669"/>
    <property type="project" value="UniProtKB-KW"/>
</dbReference>